<dbReference type="PANTHER" id="PTHR24269">
    <property type="entry name" value="KREMEN PROTEIN"/>
    <property type="match status" value="1"/>
</dbReference>
<dbReference type="EMBL" id="CAJOBC010002278">
    <property type="protein sequence ID" value="CAF3724945.1"/>
    <property type="molecule type" value="Genomic_DNA"/>
</dbReference>
<comment type="subcellular location">
    <subcellularLocation>
        <location evidence="1">Membrane</location>
        <topology evidence="1">Single-pass membrane protein</topology>
    </subcellularLocation>
</comment>
<dbReference type="EMBL" id="CAJNOK010009797">
    <property type="protein sequence ID" value="CAF1098599.1"/>
    <property type="molecule type" value="Genomic_DNA"/>
</dbReference>
<evidence type="ECO:0000313" key="13">
    <source>
        <dbReference type="Proteomes" id="UP000663829"/>
    </source>
</evidence>
<dbReference type="OrthoDB" id="10043391at2759"/>
<keyword evidence="4" id="KW-1133">Transmembrane helix</keyword>
<gene>
    <name evidence="9" type="ORF">GPM918_LOCUS11137</name>
    <name evidence="10" type="ORF">OVA965_LOCUS19179</name>
    <name evidence="11" type="ORF">SRO942_LOCUS11138</name>
    <name evidence="12" type="ORF">TMI583_LOCUS19192</name>
</gene>
<dbReference type="Proteomes" id="UP000663829">
    <property type="component" value="Unassembled WGS sequence"/>
</dbReference>
<dbReference type="InterPro" id="IPR002889">
    <property type="entry name" value="WSC_carb-bd"/>
</dbReference>
<dbReference type="GO" id="GO:0005886">
    <property type="term" value="C:plasma membrane"/>
    <property type="evidence" value="ECO:0007669"/>
    <property type="project" value="TreeGrafter"/>
</dbReference>
<evidence type="ECO:0000256" key="2">
    <source>
        <dbReference type="ARBA" id="ARBA00022692"/>
    </source>
</evidence>
<evidence type="ECO:0000256" key="7">
    <source>
        <dbReference type="SAM" id="SignalP"/>
    </source>
</evidence>
<name>A0A814CZP9_9BILA</name>
<dbReference type="EMBL" id="CAJNOQ010002278">
    <property type="protein sequence ID" value="CAF0949111.1"/>
    <property type="molecule type" value="Genomic_DNA"/>
</dbReference>
<dbReference type="AlphaFoldDB" id="A0A814CZP9"/>
<dbReference type="Proteomes" id="UP000677228">
    <property type="component" value="Unassembled WGS sequence"/>
</dbReference>
<comment type="caution">
    <text evidence="9">The sequence shown here is derived from an EMBL/GenBank/DDBJ whole genome shotgun (WGS) entry which is preliminary data.</text>
</comment>
<dbReference type="PROSITE" id="PS51212">
    <property type="entry name" value="WSC"/>
    <property type="match status" value="2"/>
</dbReference>
<keyword evidence="6" id="KW-0325">Glycoprotein</keyword>
<proteinExistence type="predicted"/>
<feature type="domain" description="WSC" evidence="8">
    <location>
        <begin position="123"/>
        <end position="208"/>
    </location>
</feature>
<sequence length="242" mass="26901">MLSCLFLISLLIQPGVNQYLGCFIDQTDDRDLTTFVDRLDELTSEKCILACQKQNFPYAAVQYGNECRCGAKYGKYGQVSDTECSYLCLSRQSDDKCGGDNRNSVYSTGILRTDVSDSCMNDVAGYQGCYERITLGISIGLVVTIQECITSCKEYPYCGIMNGNLCYCAISDINWSLKTHPALCNIPCSSDITKCCGGLELFSLYDVNDYYAADTEYGILNRVRGNFANMAVPYSDHILKRT</sequence>
<keyword evidence="3 7" id="KW-0732">Signal</keyword>
<evidence type="ECO:0000313" key="10">
    <source>
        <dbReference type="EMBL" id="CAF1098599.1"/>
    </source>
</evidence>
<evidence type="ECO:0000313" key="9">
    <source>
        <dbReference type="EMBL" id="CAF0949111.1"/>
    </source>
</evidence>
<dbReference type="SMART" id="SM00321">
    <property type="entry name" value="WSC"/>
    <property type="match status" value="2"/>
</dbReference>
<dbReference type="Proteomes" id="UP000681722">
    <property type="component" value="Unassembled WGS sequence"/>
</dbReference>
<evidence type="ECO:0000256" key="5">
    <source>
        <dbReference type="ARBA" id="ARBA00023136"/>
    </source>
</evidence>
<dbReference type="InterPro" id="IPR051836">
    <property type="entry name" value="Kremen_rcpt"/>
</dbReference>
<evidence type="ECO:0000313" key="11">
    <source>
        <dbReference type="EMBL" id="CAF3724945.1"/>
    </source>
</evidence>
<evidence type="ECO:0000259" key="8">
    <source>
        <dbReference type="PROSITE" id="PS51212"/>
    </source>
</evidence>
<evidence type="ECO:0000256" key="6">
    <source>
        <dbReference type="ARBA" id="ARBA00023180"/>
    </source>
</evidence>
<evidence type="ECO:0000313" key="12">
    <source>
        <dbReference type="EMBL" id="CAF3860041.1"/>
    </source>
</evidence>
<evidence type="ECO:0000256" key="4">
    <source>
        <dbReference type="ARBA" id="ARBA00022989"/>
    </source>
</evidence>
<feature type="domain" description="WSC" evidence="8">
    <location>
        <begin position="16"/>
        <end position="109"/>
    </location>
</feature>
<feature type="signal peptide" evidence="7">
    <location>
        <begin position="1"/>
        <end position="18"/>
    </location>
</feature>
<keyword evidence="2" id="KW-0812">Transmembrane</keyword>
<dbReference type="Pfam" id="PF01822">
    <property type="entry name" value="WSC"/>
    <property type="match status" value="2"/>
</dbReference>
<keyword evidence="5" id="KW-0472">Membrane</keyword>
<feature type="chain" id="PRO_5036409950" description="WSC domain-containing protein" evidence="7">
    <location>
        <begin position="19"/>
        <end position="242"/>
    </location>
</feature>
<organism evidence="9 13">
    <name type="scientific">Didymodactylos carnosus</name>
    <dbReference type="NCBI Taxonomy" id="1234261"/>
    <lineage>
        <taxon>Eukaryota</taxon>
        <taxon>Metazoa</taxon>
        <taxon>Spiralia</taxon>
        <taxon>Gnathifera</taxon>
        <taxon>Rotifera</taxon>
        <taxon>Eurotatoria</taxon>
        <taxon>Bdelloidea</taxon>
        <taxon>Philodinida</taxon>
        <taxon>Philodinidae</taxon>
        <taxon>Didymodactylos</taxon>
    </lineage>
</organism>
<evidence type="ECO:0000256" key="3">
    <source>
        <dbReference type="ARBA" id="ARBA00022729"/>
    </source>
</evidence>
<dbReference type="PANTHER" id="PTHR24269:SF16">
    <property type="entry name" value="PROTEIN SLG1"/>
    <property type="match status" value="1"/>
</dbReference>
<protein>
    <recommendedName>
        <fullName evidence="8">WSC domain-containing protein</fullName>
    </recommendedName>
</protein>
<keyword evidence="13" id="KW-1185">Reference proteome</keyword>
<reference evidence="9" key="1">
    <citation type="submission" date="2021-02" db="EMBL/GenBank/DDBJ databases">
        <authorList>
            <person name="Nowell W R."/>
        </authorList>
    </citation>
    <scope>NUCLEOTIDE SEQUENCE</scope>
</reference>
<accession>A0A814CZP9</accession>
<dbReference type="EMBL" id="CAJOBA010009816">
    <property type="protein sequence ID" value="CAF3860041.1"/>
    <property type="molecule type" value="Genomic_DNA"/>
</dbReference>
<evidence type="ECO:0000256" key="1">
    <source>
        <dbReference type="ARBA" id="ARBA00004167"/>
    </source>
</evidence>
<dbReference type="Proteomes" id="UP000682733">
    <property type="component" value="Unassembled WGS sequence"/>
</dbReference>